<reference evidence="2" key="1">
    <citation type="submission" date="2020-01" db="EMBL/GenBank/DDBJ databases">
        <authorList>
            <person name="Meier V. D."/>
            <person name="Meier V D."/>
        </authorList>
    </citation>
    <scope>NUCLEOTIDE SEQUENCE</scope>
    <source>
        <strain evidence="2">HLG_WM_MAG_07</strain>
    </source>
</reference>
<evidence type="ECO:0000313" key="2">
    <source>
        <dbReference type="EMBL" id="CAA6804757.1"/>
    </source>
</evidence>
<feature type="transmembrane region" description="Helical" evidence="1">
    <location>
        <begin position="57"/>
        <end position="78"/>
    </location>
</feature>
<dbReference type="EMBL" id="CACVAY010000023">
    <property type="protein sequence ID" value="CAA6804757.1"/>
    <property type="molecule type" value="Genomic_DNA"/>
</dbReference>
<dbReference type="InterPro" id="IPR021257">
    <property type="entry name" value="DUF2809"/>
</dbReference>
<dbReference type="Pfam" id="PF10990">
    <property type="entry name" value="DUF2809"/>
    <property type="match status" value="1"/>
</dbReference>
<sequence>MTSKSLYIILAILLFITEVIIATALKEHVFIRAYFGDFLVVILLFCIAKAIYAFNALYLAIAVFAFATLIEIAQFFHIADALGLAEGGIARIVLGTSFSVHDLLMYAIGCVAAYILDRFLINPKFRQPEVL</sequence>
<accession>A0A6S6SP43</accession>
<proteinExistence type="predicted"/>
<keyword evidence="1" id="KW-0812">Transmembrane</keyword>
<name>A0A6S6SP43_9GAMM</name>
<feature type="transmembrane region" description="Helical" evidence="1">
    <location>
        <begin position="31"/>
        <end position="52"/>
    </location>
</feature>
<protein>
    <recommendedName>
        <fullName evidence="3">DUF2809 domain-containing protein</fullName>
    </recommendedName>
</protein>
<keyword evidence="1" id="KW-1133">Transmembrane helix</keyword>
<feature type="transmembrane region" description="Helical" evidence="1">
    <location>
        <begin position="98"/>
        <end position="116"/>
    </location>
</feature>
<evidence type="ECO:0000256" key="1">
    <source>
        <dbReference type="SAM" id="Phobius"/>
    </source>
</evidence>
<dbReference type="AlphaFoldDB" id="A0A6S6SP43"/>
<gene>
    <name evidence="2" type="ORF">HELGO_WM31713</name>
</gene>
<feature type="transmembrane region" description="Helical" evidence="1">
    <location>
        <begin position="7"/>
        <end position="25"/>
    </location>
</feature>
<evidence type="ECO:0008006" key="3">
    <source>
        <dbReference type="Google" id="ProtNLM"/>
    </source>
</evidence>
<keyword evidence="1" id="KW-0472">Membrane</keyword>
<organism evidence="2">
    <name type="scientific">uncultured Thiotrichaceae bacterium</name>
    <dbReference type="NCBI Taxonomy" id="298394"/>
    <lineage>
        <taxon>Bacteria</taxon>
        <taxon>Pseudomonadati</taxon>
        <taxon>Pseudomonadota</taxon>
        <taxon>Gammaproteobacteria</taxon>
        <taxon>Thiotrichales</taxon>
        <taxon>Thiotrichaceae</taxon>
        <taxon>environmental samples</taxon>
    </lineage>
</organism>